<sequence length="188" mass="22087">MGERKIYILLSDTGTLFTRMIKLYTKKPYNHASISFDPYFTEVYSFGRKQPHNPFIGGFVREDIRDGLFTHARGAIYSCTATDEQIRYMLDYIKKIEAQKHLYRYNLLGLFFLTFNKRMDRKHAFFCSEFVATVLNKGNVVQFDKALSFVTPHDFHEVDTFQLEYQGDLADIFSVENQFFFNTSIIQG</sequence>
<dbReference type="InterPro" id="IPR038765">
    <property type="entry name" value="Papain-like_cys_pep_sf"/>
</dbReference>
<comment type="caution">
    <text evidence="1">The sequence shown here is derived from an EMBL/GenBank/DDBJ whole genome shotgun (WGS) entry which is preliminary data.</text>
</comment>
<name>A0A494YUC7_9BACI</name>
<evidence type="ECO:0000313" key="1">
    <source>
        <dbReference type="EMBL" id="RKQ13618.1"/>
    </source>
</evidence>
<dbReference type="SUPFAM" id="SSF54001">
    <property type="entry name" value="Cysteine proteinases"/>
    <property type="match status" value="1"/>
</dbReference>
<proteinExistence type="predicted"/>
<reference evidence="1 2" key="1">
    <citation type="journal article" date="2015" name="Antonie Van Leeuwenhoek">
        <title>Oceanobacillus bengalensis sp. nov., a bacterium isolated from seawater of the Bay of Bengal.</title>
        <authorList>
            <person name="Yongchang O."/>
            <person name="Xiang W."/>
            <person name="Wang G."/>
        </authorList>
    </citation>
    <scope>NUCLEOTIDE SEQUENCE [LARGE SCALE GENOMIC DNA]</scope>
    <source>
        <strain evidence="1 2">MCCC 1K00260</strain>
    </source>
</reference>
<evidence type="ECO:0000313" key="2">
    <source>
        <dbReference type="Proteomes" id="UP000281813"/>
    </source>
</evidence>
<dbReference type="Proteomes" id="UP000281813">
    <property type="component" value="Unassembled WGS sequence"/>
</dbReference>
<accession>A0A494YUC7</accession>
<dbReference type="OrthoDB" id="1645744at2"/>
<dbReference type="Gene3D" id="3.90.1720.10">
    <property type="entry name" value="endopeptidase domain like (from Nostoc punctiforme)"/>
    <property type="match status" value="1"/>
</dbReference>
<dbReference type="EMBL" id="RBZO01000028">
    <property type="protein sequence ID" value="RKQ13618.1"/>
    <property type="molecule type" value="Genomic_DNA"/>
</dbReference>
<protein>
    <submittedName>
        <fullName evidence="1">Uncharacterized protein</fullName>
    </submittedName>
</protein>
<gene>
    <name evidence="1" type="ORF">D8M05_15405</name>
</gene>
<keyword evidence="2" id="KW-1185">Reference proteome</keyword>
<organism evidence="1 2">
    <name type="scientific">Oceanobacillus bengalensis</name>
    <dbReference type="NCBI Taxonomy" id="1435466"/>
    <lineage>
        <taxon>Bacteria</taxon>
        <taxon>Bacillati</taxon>
        <taxon>Bacillota</taxon>
        <taxon>Bacilli</taxon>
        <taxon>Bacillales</taxon>
        <taxon>Bacillaceae</taxon>
        <taxon>Oceanobacillus</taxon>
    </lineage>
</organism>
<dbReference type="AlphaFoldDB" id="A0A494YUC7"/>
<dbReference type="RefSeq" id="WP_121133371.1">
    <property type="nucleotide sequence ID" value="NZ_JBHUFK010000053.1"/>
</dbReference>